<keyword evidence="1" id="KW-0812">Transmembrane</keyword>
<evidence type="ECO:0000313" key="2">
    <source>
        <dbReference type="EMBL" id="NYH55355.1"/>
    </source>
</evidence>
<comment type="caution">
    <text evidence="2">The sequence shown here is derived from an EMBL/GenBank/DDBJ whole genome shotgun (WGS) entry which is preliminary data.</text>
</comment>
<organism evidence="2 3">
    <name type="scientific">Nocardiopsis sinuspersici</name>
    <dbReference type="NCBI Taxonomy" id="501010"/>
    <lineage>
        <taxon>Bacteria</taxon>
        <taxon>Bacillati</taxon>
        <taxon>Actinomycetota</taxon>
        <taxon>Actinomycetes</taxon>
        <taxon>Streptosporangiales</taxon>
        <taxon>Nocardiopsidaceae</taxon>
        <taxon>Nocardiopsis</taxon>
    </lineage>
</organism>
<gene>
    <name evidence="2" type="ORF">HNR06_004944</name>
</gene>
<sequence length="80" mass="8962">MHSVSRSLMPSGAVTGLAGVVSALAGAPWWLTAAAFGCFMLVLLIAAVQSVFPQESADRLAWWRDRRLYQHLRRHRNRQD</sequence>
<keyword evidence="1" id="KW-0472">Membrane</keyword>
<evidence type="ECO:0000256" key="1">
    <source>
        <dbReference type="SAM" id="Phobius"/>
    </source>
</evidence>
<proteinExistence type="predicted"/>
<accession>A0A7Y9XJ25</accession>
<protein>
    <submittedName>
        <fullName evidence="2">Uncharacterized protein</fullName>
    </submittedName>
</protein>
<reference evidence="2 3" key="1">
    <citation type="submission" date="2020-07" db="EMBL/GenBank/DDBJ databases">
        <title>Sequencing the genomes of 1000 actinobacteria strains.</title>
        <authorList>
            <person name="Klenk H.-P."/>
        </authorList>
    </citation>
    <scope>NUCLEOTIDE SEQUENCE [LARGE SCALE GENOMIC DNA]</scope>
    <source>
        <strain evidence="2 3">DSM 45278</strain>
    </source>
</reference>
<name>A0A7Y9XJ25_9ACTN</name>
<dbReference type="EMBL" id="JACCHL010000001">
    <property type="protein sequence ID" value="NYH55355.1"/>
    <property type="molecule type" value="Genomic_DNA"/>
</dbReference>
<feature type="transmembrane region" description="Helical" evidence="1">
    <location>
        <begin position="33"/>
        <end position="52"/>
    </location>
</feature>
<evidence type="ECO:0000313" key="3">
    <source>
        <dbReference type="Proteomes" id="UP000584931"/>
    </source>
</evidence>
<keyword evidence="1" id="KW-1133">Transmembrane helix</keyword>
<dbReference type="AlphaFoldDB" id="A0A7Y9XJ25"/>
<dbReference type="Proteomes" id="UP000584931">
    <property type="component" value="Unassembled WGS sequence"/>
</dbReference>